<accession>A0ABY0TEQ2</accession>
<dbReference type="RefSeq" id="WP_074632160.1">
    <property type="nucleotide sequence ID" value="NZ_FNKY01000001.1"/>
</dbReference>
<evidence type="ECO:0000313" key="2">
    <source>
        <dbReference type="Proteomes" id="UP000183471"/>
    </source>
</evidence>
<gene>
    <name evidence="1" type="ORF">SAMN05216402_1995</name>
</gene>
<keyword evidence="2" id="KW-1185">Reference proteome</keyword>
<reference evidence="1 2" key="1">
    <citation type="submission" date="2016-10" db="EMBL/GenBank/DDBJ databases">
        <authorList>
            <person name="Varghese N."/>
            <person name="Submissions S."/>
        </authorList>
    </citation>
    <scope>NUCLEOTIDE SEQUENCE [LARGE SCALE GENOMIC DNA]</scope>
    <source>
        <strain evidence="1 2">Nl1</strain>
    </source>
</reference>
<dbReference type="Proteomes" id="UP000183471">
    <property type="component" value="Unassembled WGS sequence"/>
</dbReference>
<comment type="caution">
    <text evidence="1">The sequence shown here is derived from an EMBL/GenBank/DDBJ whole genome shotgun (WGS) entry which is preliminary data.</text>
</comment>
<dbReference type="EMBL" id="FNKY01000001">
    <property type="protein sequence ID" value="SDQ71745.1"/>
    <property type="molecule type" value="Genomic_DNA"/>
</dbReference>
<sequence length="208" mass="24231">MASQIVYRYTELPSLIHLLTRRELTLLDPLSWDDKNDSSFITFYREKCNLKSVLALCFARSEETYHHWRVFAPGASGVRIQFDEDRLRNSIDNVPELKFQDVEYLTVDSLKGQRIDKERLPFLKRHPFYPEREARLLWESKNKNQSSLGVPITLSAISRITLSPWLHPSLVPEVRSLIKRIDGCSKIKIYQSTLISNAKWLKHGESAT</sequence>
<evidence type="ECO:0000313" key="1">
    <source>
        <dbReference type="EMBL" id="SDQ71745.1"/>
    </source>
</evidence>
<name>A0ABY0TEQ2_9PROT</name>
<evidence type="ECO:0008006" key="3">
    <source>
        <dbReference type="Google" id="ProtNLM"/>
    </source>
</evidence>
<organism evidence="1 2">
    <name type="scientific">Nitrosospira multiformis</name>
    <dbReference type="NCBI Taxonomy" id="1231"/>
    <lineage>
        <taxon>Bacteria</taxon>
        <taxon>Pseudomonadati</taxon>
        <taxon>Pseudomonadota</taxon>
        <taxon>Betaproteobacteria</taxon>
        <taxon>Nitrosomonadales</taxon>
        <taxon>Nitrosomonadaceae</taxon>
        <taxon>Nitrosospira</taxon>
    </lineage>
</organism>
<protein>
    <recommendedName>
        <fullName evidence="3">DUF2971 domain-containing protein</fullName>
    </recommendedName>
</protein>
<proteinExistence type="predicted"/>